<evidence type="ECO:0000313" key="2">
    <source>
        <dbReference type="Proteomes" id="UP000001916"/>
    </source>
</evidence>
<sequence length="69" mass="7948">MNVSRQEGRESVLEFRYLIATPQGVEYFTGVRYLRTNNHSVNRPMLAINEAMGFVKEPAFVTLIQEISQ</sequence>
<dbReference type="EMBL" id="CP002042">
    <property type="protein sequence ID" value="ADH61993.1"/>
    <property type="molecule type" value="Genomic_DNA"/>
</dbReference>
<dbReference type="STRING" id="526227.Mesil_0045"/>
<keyword evidence="2" id="KW-1185">Reference proteome</keyword>
<dbReference type="HOGENOM" id="CLU_2771076_0_0_0"/>
<dbReference type="Gene3D" id="3.40.630.30">
    <property type="match status" value="1"/>
</dbReference>
<dbReference type="AlphaFoldDB" id="D7BG72"/>
<organism evidence="1 2">
    <name type="scientific">Allomeiothermus silvanus (strain ATCC 700542 / DSM 9946 / NBRC 106475 / NCIMB 13440 / VI-R2)</name>
    <name type="common">Thermus silvanus</name>
    <dbReference type="NCBI Taxonomy" id="526227"/>
    <lineage>
        <taxon>Bacteria</taxon>
        <taxon>Thermotogati</taxon>
        <taxon>Deinococcota</taxon>
        <taxon>Deinococci</taxon>
        <taxon>Thermales</taxon>
        <taxon>Thermaceae</taxon>
        <taxon>Allomeiothermus</taxon>
    </lineage>
</organism>
<dbReference type="KEGG" id="msv:Mesil_0045"/>
<gene>
    <name evidence="1" type="ordered locus">Mesil_0045</name>
</gene>
<reference evidence="1 2" key="1">
    <citation type="journal article" date="2010" name="Stand. Genomic Sci.">
        <title>Complete genome sequence of Meiothermus silvanus type strain (VI-R2).</title>
        <authorList>
            <person name="Sikorski J."/>
            <person name="Tindall B.J."/>
            <person name="Lowry S."/>
            <person name="Lucas S."/>
            <person name="Nolan M."/>
            <person name="Copeland A."/>
            <person name="Glavina Del Rio T."/>
            <person name="Tice H."/>
            <person name="Cheng J.F."/>
            <person name="Han C."/>
            <person name="Pitluck S."/>
            <person name="Liolios K."/>
            <person name="Ivanova N."/>
            <person name="Mavromatis K."/>
            <person name="Mikhailova N."/>
            <person name="Pati A."/>
            <person name="Goodwin L."/>
            <person name="Chen A."/>
            <person name="Palaniappan K."/>
            <person name="Land M."/>
            <person name="Hauser L."/>
            <person name="Chang Y.J."/>
            <person name="Jeffries C.D."/>
            <person name="Rohde M."/>
            <person name="Goker M."/>
            <person name="Woyke T."/>
            <person name="Bristow J."/>
            <person name="Eisen J.A."/>
            <person name="Markowitz V."/>
            <person name="Hugenholtz P."/>
            <person name="Kyrpides N.C."/>
            <person name="Klenk H.P."/>
            <person name="Lapidus A."/>
        </authorList>
    </citation>
    <scope>NUCLEOTIDE SEQUENCE [LARGE SCALE GENOMIC DNA]</scope>
    <source>
        <strain evidence="2">ATCC 700542 / DSM 9946 / VI-R2</strain>
    </source>
</reference>
<name>D7BG72_ALLS1</name>
<evidence type="ECO:0000313" key="1">
    <source>
        <dbReference type="EMBL" id="ADH61993.1"/>
    </source>
</evidence>
<dbReference type="RefSeq" id="WP_013156601.1">
    <property type="nucleotide sequence ID" value="NC_014212.1"/>
</dbReference>
<dbReference type="Proteomes" id="UP000001916">
    <property type="component" value="Chromosome"/>
</dbReference>
<protein>
    <submittedName>
        <fullName evidence="1">Uncharacterized protein</fullName>
    </submittedName>
</protein>
<proteinExistence type="predicted"/>
<accession>D7BG72</accession>